<reference evidence="1" key="1">
    <citation type="journal article" date="2021" name="Proc. Natl. Acad. Sci. U.S.A.">
        <title>A Catalog of Tens of Thousands of Viruses from Human Metagenomes Reveals Hidden Associations with Chronic Diseases.</title>
        <authorList>
            <person name="Tisza M.J."/>
            <person name="Buck C.B."/>
        </authorList>
    </citation>
    <scope>NUCLEOTIDE SEQUENCE</scope>
    <source>
        <strain evidence="1">CttqT1</strain>
    </source>
</reference>
<organism evidence="1">
    <name type="scientific">Siphoviridae sp. cttqT1</name>
    <dbReference type="NCBI Taxonomy" id="2827961"/>
    <lineage>
        <taxon>Viruses</taxon>
        <taxon>Duplodnaviria</taxon>
        <taxon>Heunggongvirae</taxon>
        <taxon>Uroviricota</taxon>
        <taxon>Caudoviricetes</taxon>
    </lineage>
</organism>
<protein>
    <submittedName>
        <fullName evidence="1">Uncharacterized protein</fullName>
    </submittedName>
</protein>
<proteinExistence type="predicted"/>
<sequence>MTMKITFSNGEEVSVGQNDIIRAWITEKIDGLYYASYVFAGTLSSTEIATSDPKIGLQGLISQSEWISFSHGALYKTSSVVKITD</sequence>
<evidence type="ECO:0000313" key="1">
    <source>
        <dbReference type="EMBL" id="DAF64886.1"/>
    </source>
</evidence>
<accession>A0A8S5TP22</accession>
<dbReference type="EMBL" id="BK032869">
    <property type="protein sequence ID" value="DAF64886.1"/>
    <property type="molecule type" value="Genomic_DNA"/>
</dbReference>
<name>A0A8S5TP22_9CAUD</name>